<dbReference type="OrthoDB" id="2583188at2759"/>
<dbReference type="EMBL" id="NCSJ02000339">
    <property type="protein sequence ID" value="RFU25360.1"/>
    <property type="molecule type" value="Genomic_DNA"/>
</dbReference>
<gene>
    <name evidence="1" type="ORF">B7463_g10970</name>
</gene>
<evidence type="ECO:0000313" key="2">
    <source>
        <dbReference type="Proteomes" id="UP000258309"/>
    </source>
</evidence>
<proteinExistence type="predicted"/>
<sequence>MRRTSTLHSRFCLWPPQVIKTEDLGYVEDTSGRYYPRDGGRSSAVRGLAVYQFGDTFAHDAKGNFVGVSCSNVSIVSNPRKPQLSTYCGVFPNGAIPTNPPLILGEEMNDDWRTTTWCFGGIVFAEESKGKVIEGYTFFQKSHINRKKWEEIIQYTGVAEVSFDTSAKQLLMSRSANDDALFKASILSINHMPPNVSRNRSQARVPFDEVQRRKSYQFWDGMAYQNDISKSTPIMTGLQHGSIHRSRLFEPNTGKDWVFVGCNGFADSTVLIGVAPKPEGPWALQKLIPAPPRMPQPDSSFTYCMYAHPWAYDESKGELMVSWSEGGMRGKIVAVKVTFAQNANMGNTETKKSSLVGKIMKKLRDIKS</sequence>
<keyword evidence="2" id="KW-1185">Reference proteome</keyword>
<dbReference type="OMA" id="IQGPYIM"/>
<dbReference type="Proteomes" id="UP000258309">
    <property type="component" value="Unassembled WGS sequence"/>
</dbReference>
<dbReference type="AlphaFoldDB" id="A0A3E2GW84"/>
<protein>
    <recommendedName>
        <fullName evidence="3">DUF4185 domain-containing protein</fullName>
    </recommendedName>
</protein>
<evidence type="ECO:0008006" key="3">
    <source>
        <dbReference type="Google" id="ProtNLM"/>
    </source>
</evidence>
<reference evidence="1 2" key="1">
    <citation type="submission" date="2018-05" db="EMBL/GenBank/DDBJ databases">
        <title>Draft genome sequence of Scytalidium lignicola DSM 105466, a ubiquitous saprotrophic fungus.</title>
        <authorList>
            <person name="Buettner E."/>
            <person name="Gebauer A.M."/>
            <person name="Hofrichter M."/>
            <person name="Liers C."/>
            <person name="Kellner H."/>
        </authorList>
    </citation>
    <scope>NUCLEOTIDE SEQUENCE [LARGE SCALE GENOMIC DNA]</scope>
    <source>
        <strain evidence="1 2">DSM 105466</strain>
    </source>
</reference>
<feature type="non-terminal residue" evidence="1">
    <location>
        <position position="1"/>
    </location>
</feature>
<name>A0A3E2GW84_SCYLI</name>
<accession>A0A3E2GW84</accession>
<feature type="non-terminal residue" evidence="1">
    <location>
        <position position="368"/>
    </location>
</feature>
<evidence type="ECO:0000313" key="1">
    <source>
        <dbReference type="EMBL" id="RFU25360.1"/>
    </source>
</evidence>
<comment type="caution">
    <text evidence="1">The sequence shown here is derived from an EMBL/GenBank/DDBJ whole genome shotgun (WGS) entry which is preliminary data.</text>
</comment>
<organism evidence="1 2">
    <name type="scientific">Scytalidium lignicola</name>
    <name type="common">Hyphomycete</name>
    <dbReference type="NCBI Taxonomy" id="5539"/>
    <lineage>
        <taxon>Eukaryota</taxon>
        <taxon>Fungi</taxon>
        <taxon>Dikarya</taxon>
        <taxon>Ascomycota</taxon>
        <taxon>Pezizomycotina</taxon>
        <taxon>Leotiomycetes</taxon>
        <taxon>Leotiomycetes incertae sedis</taxon>
        <taxon>Scytalidium</taxon>
    </lineage>
</organism>